<dbReference type="RefSeq" id="WP_169138243.1">
    <property type="nucleotide sequence ID" value="NZ_WTVS01000007.1"/>
</dbReference>
<evidence type="ECO:0000313" key="2">
    <source>
        <dbReference type="Proteomes" id="UP000634522"/>
    </source>
</evidence>
<gene>
    <name evidence="1" type="ORF">GPA27_05085</name>
</gene>
<accession>A0ABX1NC05</accession>
<protein>
    <submittedName>
        <fullName evidence="1">Uncharacterized protein</fullName>
    </submittedName>
</protein>
<dbReference type="EMBL" id="WTVS01000007">
    <property type="protein sequence ID" value="NMF96758.1"/>
    <property type="molecule type" value="Genomic_DNA"/>
</dbReference>
<keyword evidence="2" id="KW-1185">Reference proteome</keyword>
<dbReference type="Proteomes" id="UP000634522">
    <property type="component" value="Unassembled WGS sequence"/>
</dbReference>
<organism evidence="1 2">
    <name type="scientific">Aromatoleum toluolicum</name>
    <dbReference type="NCBI Taxonomy" id="90060"/>
    <lineage>
        <taxon>Bacteria</taxon>
        <taxon>Pseudomonadati</taxon>
        <taxon>Pseudomonadota</taxon>
        <taxon>Betaproteobacteria</taxon>
        <taxon>Rhodocyclales</taxon>
        <taxon>Rhodocyclaceae</taxon>
        <taxon>Aromatoleum</taxon>
    </lineage>
</organism>
<sequence length="95" mass="10104">MNQAVDVCAEGTMWGDNSQMVAIASQGEIRVEDFSAQAAAGVHHPSREACALRARFMNAGGAIHRFRESPDVSIGGRELSVPGCEDFNGEALEVL</sequence>
<evidence type="ECO:0000313" key="1">
    <source>
        <dbReference type="EMBL" id="NMF96758.1"/>
    </source>
</evidence>
<proteinExistence type="predicted"/>
<reference evidence="1 2" key="1">
    <citation type="submission" date="2019-12" db="EMBL/GenBank/DDBJ databases">
        <title>Comparative genomics gives insights into the taxonomy of the Azoarcus-Aromatoleum group and reveals separate origins of nif in the plant-associated Azoarcus and non-plant-associated Aromatoleum sub-groups.</title>
        <authorList>
            <person name="Lafos M."/>
            <person name="Maluk M."/>
            <person name="Batista M."/>
            <person name="Junghare M."/>
            <person name="Carmona M."/>
            <person name="Faoro H."/>
            <person name="Cruz L.M."/>
            <person name="Battistoni F."/>
            <person name="De Souza E."/>
            <person name="Pedrosa F."/>
            <person name="Chen W.-M."/>
            <person name="Poole P.S."/>
            <person name="Dixon R.A."/>
            <person name="James E.K."/>
        </authorList>
    </citation>
    <scope>NUCLEOTIDE SEQUENCE [LARGE SCALE GENOMIC DNA]</scope>
    <source>
        <strain evidence="1 2">T</strain>
    </source>
</reference>
<name>A0ABX1NC05_9RHOO</name>
<comment type="caution">
    <text evidence="1">The sequence shown here is derived from an EMBL/GenBank/DDBJ whole genome shotgun (WGS) entry which is preliminary data.</text>
</comment>